<sequence>MSNPKKHQHFVPQFYLKYFADKNNRLAVVMPDGKVFPNPVSKVAQRRYFYSSILDEHLKEWGDQPVENMLSMIEPLYAQSFRRFIKSVKDNTHPDVFDKQLLAKYLFLQFVRTEQARKNFDPIEIKGKTIDQASLQIYGISTSFREDNEMVQSLLGKKWEVLRCHTGLRLPTSDHPIVVKPEVGGLQRLIDQGPDGMIKWKETTFYFAINSEILLKIHGSTGENSGLKISKISAEEYYWYIGYLIANSGRQVFAIPGDPSVKVASRLSAVLYAKRDERNSQIEDLKKSIGL</sequence>
<evidence type="ECO:0000313" key="1">
    <source>
        <dbReference type="EMBL" id="GGI75345.1"/>
    </source>
</evidence>
<accession>A0AAV4K463</accession>
<dbReference type="InterPro" id="IPR025332">
    <property type="entry name" value="DUF4238"/>
</dbReference>
<dbReference type="EMBL" id="BMMA01000004">
    <property type="protein sequence ID" value="GGI75345.1"/>
    <property type="molecule type" value="Genomic_DNA"/>
</dbReference>
<name>A0AAV4K463_9DEIO</name>
<comment type="caution">
    <text evidence="1">The sequence shown here is derived from an EMBL/GenBank/DDBJ whole genome shotgun (WGS) entry which is preliminary data.</text>
</comment>
<evidence type="ECO:0008006" key="5">
    <source>
        <dbReference type="Google" id="ProtNLM"/>
    </source>
</evidence>
<dbReference type="Proteomes" id="UP000630135">
    <property type="component" value="Unassembled WGS sequence"/>
</dbReference>
<dbReference type="Pfam" id="PF14022">
    <property type="entry name" value="DUF4238"/>
    <property type="match status" value="1"/>
</dbReference>
<reference evidence="3" key="3">
    <citation type="journal article" date="2019" name="Int. J. Syst. Evol. Microbiol.">
        <title>The Global Catalogue of Microorganisms (GCM) 10K type strain sequencing project: providing services to taxonomists for standard genome sequencing and annotation.</title>
        <authorList>
            <consortium name="The Broad Institute Genomics Platform"/>
            <consortium name="The Broad Institute Genome Sequencing Center for Infectious Disease"/>
            <person name="Wu L."/>
            <person name="Ma J."/>
        </authorList>
    </citation>
    <scope>NUCLEOTIDE SEQUENCE [LARGE SCALE GENOMIC DNA]</scope>
    <source>
        <strain evidence="3">CGMCC 1.8884</strain>
    </source>
</reference>
<reference evidence="2" key="1">
    <citation type="journal article" date="2014" name="Int. J. Syst. Evol. Microbiol.">
        <title>Complete genome of a new Firmicutes species belonging to the dominant human colonic microbiota ('Ruminococcus bicirculans') reveals two chromosomes and a selective capacity to utilize plant glucans.</title>
        <authorList>
            <consortium name="NISC Comparative Sequencing Program"/>
            <person name="Wegmann U."/>
            <person name="Louis P."/>
            <person name="Goesmann A."/>
            <person name="Henrissat B."/>
            <person name="Duncan S.H."/>
            <person name="Flint H.J."/>
        </authorList>
    </citation>
    <scope>NUCLEOTIDE SEQUENCE</scope>
    <source>
        <strain evidence="2">CGMCC 1.8884</strain>
    </source>
</reference>
<keyword evidence="3" id="KW-1185">Reference proteome</keyword>
<organism evidence="1 4">
    <name type="scientific">Deinococcus wulumuqiensis</name>
    <dbReference type="NCBI Taxonomy" id="980427"/>
    <lineage>
        <taxon>Bacteria</taxon>
        <taxon>Thermotogati</taxon>
        <taxon>Deinococcota</taxon>
        <taxon>Deinococci</taxon>
        <taxon>Deinococcales</taxon>
        <taxon>Deinococcaceae</taxon>
        <taxon>Deinococcus</taxon>
    </lineage>
</organism>
<dbReference type="EMBL" id="BMLZ01000003">
    <property type="protein sequence ID" value="GGP28713.1"/>
    <property type="molecule type" value="Genomic_DNA"/>
</dbReference>
<gene>
    <name evidence="2" type="ORF">GCM10008021_03640</name>
    <name evidence="1" type="ORF">GCM10010914_06970</name>
</gene>
<dbReference type="RefSeq" id="WP_081608176.1">
    <property type="nucleotide sequence ID" value="NZ_BMLZ01000003.1"/>
</dbReference>
<dbReference type="Proteomes" id="UP000652720">
    <property type="component" value="Unassembled WGS sequence"/>
</dbReference>
<dbReference type="AlphaFoldDB" id="A0AAV4K463"/>
<evidence type="ECO:0000313" key="4">
    <source>
        <dbReference type="Proteomes" id="UP000652720"/>
    </source>
</evidence>
<reference evidence="1" key="4">
    <citation type="submission" date="2023-08" db="EMBL/GenBank/DDBJ databases">
        <authorList>
            <person name="Sun Q."/>
            <person name="Zhou Y."/>
        </authorList>
    </citation>
    <scope>NUCLEOTIDE SEQUENCE</scope>
    <source>
        <strain evidence="2">CGMCC 1.8884</strain>
        <strain evidence="1">CGMCC 1.8885</strain>
    </source>
</reference>
<evidence type="ECO:0000313" key="2">
    <source>
        <dbReference type="EMBL" id="GGP28713.1"/>
    </source>
</evidence>
<evidence type="ECO:0000313" key="3">
    <source>
        <dbReference type="Proteomes" id="UP000630135"/>
    </source>
</evidence>
<dbReference type="GeneID" id="59164563"/>
<protein>
    <recommendedName>
        <fullName evidence="5">DUF4238 domain-containing protein</fullName>
    </recommendedName>
</protein>
<reference evidence="1" key="2">
    <citation type="journal article" date="2014" name="Int. J. Syst. Evol. Microbiol.">
        <title>Complete genome sequence of Corynebacterium casei LMG S-19264T (=DSM 44701T), isolated from a smear-ripened cheese.</title>
        <authorList>
            <consortium name="US DOE Joint Genome Institute (JGI-PGF)"/>
            <person name="Walter F."/>
            <person name="Albersmeier A."/>
            <person name="Kalinowski J."/>
            <person name="Ruckert C."/>
        </authorList>
    </citation>
    <scope>NUCLEOTIDE SEQUENCE</scope>
    <source>
        <strain evidence="1">CGMCC 1.8885</strain>
    </source>
</reference>
<proteinExistence type="predicted"/>